<evidence type="ECO:0000256" key="9">
    <source>
        <dbReference type="ARBA" id="ARBA00023004"/>
    </source>
</evidence>
<dbReference type="GO" id="GO:0016709">
    <property type="term" value="F:oxidoreductase activity, acting on paired donors, with incorporation or reduction of molecular oxygen, NAD(P)H as one donor, and incorporation of one atom of oxygen"/>
    <property type="evidence" value="ECO:0007669"/>
    <property type="project" value="TreeGrafter"/>
</dbReference>
<evidence type="ECO:0000313" key="15">
    <source>
        <dbReference type="Proteomes" id="UP001314170"/>
    </source>
</evidence>
<keyword evidence="8 13" id="KW-0560">Oxidoreductase</keyword>
<evidence type="ECO:0008006" key="16">
    <source>
        <dbReference type="Google" id="ProtNLM"/>
    </source>
</evidence>
<dbReference type="EMBL" id="CAWUPB010001009">
    <property type="protein sequence ID" value="CAK7336712.1"/>
    <property type="molecule type" value="Genomic_DNA"/>
</dbReference>
<name>A0AAV1RKG7_9ROSI</name>
<evidence type="ECO:0000256" key="5">
    <source>
        <dbReference type="ARBA" id="ARBA00022692"/>
    </source>
</evidence>
<dbReference type="AlphaFoldDB" id="A0AAV1RKG7"/>
<keyword evidence="10 13" id="KW-0503">Monooxygenase</keyword>
<evidence type="ECO:0000256" key="6">
    <source>
        <dbReference type="ARBA" id="ARBA00022723"/>
    </source>
</evidence>
<dbReference type="InterPro" id="IPR036396">
    <property type="entry name" value="Cyt_P450_sf"/>
</dbReference>
<accession>A0AAV1RKG7</accession>
<dbReference type="PRINTS" id="PR00463">
    <property type="entry name" value="EP450I"/>
</dbReference>
<keyword evidence="5" id="KW-0812">Transmembrane</keyword>
<evidence type="ECO:0000256" key="12">
    <source>
        <dbReference type="PIRSR" id="PIRSR602401-1"/>
    </source>
</evidence>
<evidence type="ECO:0000313" key="14">
    <source>
        <dbReference type="EMBL" id="CAK7336712.1"/>
    </source>
</evidence>
<evidence type="ECO:0000256" key="2">
    <source>
        <dbReference type="ARBA" id="ARBA00004167"/>
    </source>
</evidence>
<dbReference type="InterPro" id="IPR002401">
    <property type="entry name" value="Cyt_P450_E_grp-I"/>
</dbReference>
<dbReference type="SUPFAM" id="SSF48264">
    <property type="entry name" value="Cytochrome P450"/>
    <property type="match status" value="1"/>
</dbReference>
<evidence type="ECO:0000256" key="4">
    <source>
        <dbReference type="ARBA" id="ARBA00022617"/>
    </source>
</evidence>
<dbReference type="PANTHER" id="PTHR24298">
    <property type="entry name" value="FLAVONOID 3'-MONOOXYGENASE-RELATED"/>
    <property type="match status" value="1"/>
</dbReference>
<sequence>MDILLLILFSLSIFAFLKSLSSLFFSYTNEPKTQNQLPPGPPTFPIIGNVFWLHKSFSEFESYIRSLHAKFGPIITIHFGSRPAIFVADPSLAYKALIQNGAAFADRPTAIATGRILDKNQNTVSSSFYGPTWRLLRGNLAAGILHPSRVKSYAHARKWVLQILQNRLELLSRSGEPIQVLEHLQFAMYFLLSLMCFSDKLEQKQIKEIEEIEHRATLHLSKINIFHFWKTFSKIVLRKRRAGSLKLRKDQEDILIPLIRARKKLKEERSTKSNLDDQDYVLSYVDTLLDLQFPVNHDKRKLNEHDILSFCNEFLNAGSETTTTALQWILANLVKYPEIQEKLFMEIKGVVRDGDRVVKEEDLQKMTYLKAIILEGLRRHPPSHVVLPHAVTEDTMLNKYLVPKNGSINFMVADIGWDPKVWEDPMGFKPERFLNSSGGIAFDITGSREIKMMPFGVGRRMCPGYGLAMLHLEYFVANLIWSFEWKAGDGDGVDLSEKQEFTMVMKNPLQVQISPRWKEK</sequence>
<evidence type="ECO:0000256" key="7">
    <source>
        <dbReference type="ARBA" id="ARBA00022989"/>
    </source>
</evidence>
<organism evidence="14 15">
    <name type="scientific">Dovyalis caffra</name>
    <dbReference type="NCBI Taxonomy" id="77055"/>
    <lineage>
        <taxon>Eukaryota</taxon>
        <taxon>Viridiplantae</taxon>
        <taxon>Streptophyta</taxon>
        <taxon>Embryophyta</taxon>
        <taxon>Tracheophyta</taxon>
        <taxon>Spermatophyta</taxon>
        <taxon>Magnoliopsida</taxon>
        <taxon>eudicotyledons</taxon>
        <taxon>Gunneridae</taxon>
        <taxon>Pentapetalae</taxon>
        <taxon>rosids</taxon>
        <taxon>fabids</taxon>
        <taxon>Malpighiales</taxon>
        <taxon>Salicaceae</taxon>
        <taxon>Flacourtieae</taxon>
        <taxon>Dovyalis</taxon>
    </lineage>
</organism>
<keyword evidence="15" id="KW-1185">Reference proteome</keyword>
<keyword evidence="11" id="KW-0472">Membrane</keyword>
<dbReference type="Pfam" id="PF00067">
    <property type="entry name" value="p450"/>
    <property type="match status" value="1"/>
</dbReference>
<keyword evidence="9 12" id="KW-0408">Iron</keyword>
<comment type="caution">
    <text evidence="14">The sequence shown here is derived from an EMBL/GenBank/DDBJ whole genome shotgun (WGS) entry which is preliminary data.</text>
</comment>
<keyword evidence="4 12" id="KW-0349">Heme</keyword>
<keyword evidence="6 12" id="KW-0479">Metal-binding</keyword>
<reference evidence="14 15" key="1">
    <citation type="submission" date="2024-01" db="EMBL/GenBank/DDBJ databases">
        <authorList>
            <person name="Waweru B."/>
        </authorList>
    </citation>
    <scope>NUCLEOTIDE SEQUENCE [LARGE SCALE GENOMIC DNA]</scope>
</reference>
<dbReference type="InterPro" id="IPR017972">
    <property type="entry name" value="Cyt_P450_CS"/>
</dbReference>
<dbReference type="GO" id="GO:0016020">
    <property type="term" value="C:membrane"/>
    <property type="evidence" value="ECO:0007669"/>
    <property type="project" value="UniProtKB-SubCell"/>
</dbReference>
<dbReference type="Proteomes" id="UP001314170">
    <property type="component" value="Unassembled WGS sequence"/>
</dbReference>
<comment type="cofactor">
    <cofactor evidence="1 12">
        <name>heme</name>
        <dbReference type="ChEBI" id="CHEBI:30413"/>
    </cofactor>
</comment>
<evidence type="ECO:0000256" key="11">
    <source>
        <dbReference type="ARBA" id="ARBA00023136"/>
    </source>
</evidence>
<proteinExistence type="inferred from homology"/>
<dbReference type="InterPro" id="IPR001128">
    <property type="entry name" value="Cyt_P450"/>
</dbReference>
<evidence type="ECO:0000256" key="3">
    <source>
        <dbReference type="ARBA" id="ARBA00010617"/>
    </source>
</evidence>
<evidence type="ECO:0000256" key="10">
    <source>
        <dbReference type="ARBA" id="ARBA00023033"/>
    </source>
</evidence>
<dbReference type="PRINTS" id="PR00385">
    <property type="entry name" value="P450"/>
</dbReference>
<protein>
    <recommendedName>
        <fullName evidence="16">Cytochrome P450</fullName>
    </recommendedName>
</protein>
<dbReference type="CDD" id="cd11075">
    <property type="entry name" value="CYP77_89"/>
    <property type="match status" value="1"/>
</dbReference>
<dbReference type="FunFam" id="1.10.630.10:FF:000012">
    <property type="entry name" value="Cytochrome P450 family protein"/>
    <property type="match status" value="1"/>
</dbReference>
<dbReference type="Gene3D" id="1.10.630.10">
    <property type="entry name" value="Cytochrome P450"/>
    <property type="match status" value="1"/>
</dbReference>
<dbReference type="GO" id="GO:0005506">
    <property type="term" value="F:iron ion binding"/>
    <property type="evidence" value="ECO:0007669"/>
    <property type="project" value="InterPro"/>
</dbReference>
<gene>
    <name evidence="14" type="ORF">DCAF_LOCUS11723</name>
</gene>
<dbReference type="InterPro" id="IPR051103">
    <property type="entry name" value="Plant_metabolite_P450s"/>
</dbReference>
<dbReference type="PROSITE" id="PS00086">
    <property type="entry name" value="CYTOCHROME_P450"/>
    <property type="match status" value="1"/>
</dbReference>
<comment type="similarity">
    <text evidence="3 13">Belongs to the cytochrome P450 family.</text>
</comment>
<dbReference type="PANTHER" id="PTHR24298:SF800">
    <property type="entry name" value="CYTOCHROME P450 89A2-RELATED"/>
    <property type="match status" value="1"/>
</dbReference>
<feature type="binding site" description="axial binding residue" evidence="12">
    <location>
        <position position="462"/>
    </location>
    <ligand>
        <name>heme</name>
        <dbReference type="ChEBI" id="CHEBI:30413"/>
    </ligand>
    <ligandPart>
        <name>Fe</name>
        <dbReference type="ChEBI" id="CHEBI:18248"/>
    </ligandPart>
</feature>
<evidence type="ECO:0000256" key="13">
    <source>
        <dbReference type="RuleBase" id="RU000461"/>
    </source>
</evidence>
<evidence type="ECO:0000256" key="1">
    <source>
        <dbReference type="ARBA" id="ARBA00001971"/>
    </source>
</evidence>
<evidence type="ECO:0000256" key="8">
    <source>
        <dbReference type="ARBA" id="ARBA00023002"/>
    </source>
</evidence>
<dbReference type="GO" id="GO:0020037">
    <property type="term" value="F:heme binding"/>
    <property type="evidence" value="ECO:0007669"/>
    <property type="project" value="InterPro"/>
</dbReference>
<keyword evidence="7" id="KW-1133">Transmembrane helix</keyword>
<comment type="subcellular location">
    <subcellularLocation>
        <location evidence="2">Membrane</location>
        <topology evidence="2">Single-pass membrane protein</topology>
    </subcellularLocation>
</comment>